<accession>A0A7M1STS4</accession>
<organism evidence="3 4">
    <name type="scientific">Ruania alkalisoli</name>
    <dbReference type="NCBI Taxonomy" id="2779775"/>
    <lineage>
        <taxon>Bacteria</taxon>
        <taxon>Bacillati</taxon>
        <taxon>Actinomycetota</taxon>
        <taxon>Actinomycetes</taxon>
        <taxon>Micrococcales</taxon>
        <taxon>Ruaniaceae</taxon>
        <taxon>Ruania</taxon>
    </lineage>
</organism>
<evidence type="ECO:0000256" key="2">
    <source>
        <dbReference type="SAM" id="Phobius"/>
    </source>
</evidence>
<evidence type="ECO:0000256" key="1">
    <source>
        <dbReference type="ARBA" id="ARBA00022729"/>
    </source>
</evidence>
<dbReference type="InterPro" id="IPR008969">
    <property type="entry name" value="CarboxyPept-like_regulatory"/>
</dbReference>
<dbReference type="Pfam" id="PF13620">
    <property type="entry name" value="CarboxypepD_reg"/>
    <property type="match status" value="3"/>
</dbReference>
<dbReference type="Gene3D" id="2.60.40.1120">
    <property type="entry name" value="Carboxypeptidase-like, regulatory domain"/>
    <property type="match status" value="3"/>
</dbReference>
<reference evidence="3 4" key="1">
    <citation type="submission" date="2020-10" db="EMBL/GenBank/DDBJ databases">
        <title>Haloactinobacterium sp. RN3S43, a bacterium isolated from saline soil.</title>
        <authorList>
            <person name="Sun J.-Q."/>
        </authorList>
    </citation>
    <scope>NUCLEOTIDE SEQUENCE [LARGE SCALE GENOMIC DNA]</scope>
    <source>
        <strain evidence="3 4">RN3S43</strain>
    </source>
</reference>
<evidence type="ECO:0000313" key="3">
    <source>
        <dbReference type="EMBL" id="QOR70354.1"/>
    </source>
</evidence>
<evidence type="ECO:0000313" key="4">
    <source>
        <dbReference type="Proteomes" id="UP000593758"/>
    </source>
</evidence>
<dbReference type="InterPro" id="IPR013784">
    <property type="entry name" value="Carb-bd-like_fold"/>
</dbReference>
<dbReference type="PANTHER" id="PTHR23303">
    <property type="entry name" value="CARBOXYPEPTIDASE REGULATORY REGION-CONTAINING"/>
    <property type="match status" value="1"/>
</dbReference>
<dbReference type="PANTHER" id="PTHR23303:SF14">
    <property type="entry name" value="BOS COMPLEX SUBUNIT NOMO1-RELATED"/>
    <property type="match status" value="1"/>
</dbReference>
<gene>
    <name evidence="3" type="ORF">IM660_17425</name>
</gene>
<dbReference type="Proteomes" id="UP000593758">
    <property type="component" value="Chromosome"/>
</dbReference>
<keyword evidence="3" id="KW-0645">Protease</keyword>
<dbReference type="EMBL" id="CP063169">
    <property type="protein sequence ID" value="QOR70354.1"/>
    <property type="molecule type" value="Genomic_DNA"/>
</dbReference>
<keyword evidence="3" id="KW-0121">Carboxypeptidase</keyword>
<dbReference type="GO" id="GO:0030246">
    <property type="term" value="F:carbohydrate binding"/>
    <property type="evidence" value="ECO:0007669"/>
    <property type="project" value="InterPro"/>
</dbReference>
<dbReference type="InterPro" id="IPR051417">
    <property type="entry name" value="SDr/BOS_complex"/>
</dbReference>
<dbReference type="GO" id="GO:0004180">
    <property type="term" value="F:carboxypeptidase activity"/>
    <property type="evidence" value="ECO:0007669"/>
    <property type="project" value="UniProtKB-KW"/>
</dbReference>
<dbReference type="RefSeq" id="WP_193497038.1">
    <property type="nucleotide sequence ID" value="NZ_CP063169.1"/>
</dbReference>
<protein>
    <submittedName>
        <fullName evidence="3">Carboxypeptidase regulatory-like domain-containing protein</fullName>
    </submittedName>
</protein>
<sequence>MHVDITPRRVTAVPGMPSEFLVTITNTSEVIGGYSLRALGVDPEWVTCDEPEPRLFPGESTTAQLTLRLPDRSPAGDRAVAIQVTDLGDPSRICVEEAVVEVAPAPHARIDLDPATVTAGRSAGYSCTVSNEGNTVQLLRLEALDPEDRTTFDFHPSEVRLGPGTSTTVDLRAKARRPFLGDAALRPFTVRASGPGLPDADHVPAAAGMFVQRPRLSRAALGLIGLIAAITVFATVITIALSSIAAQSAADRDLALQVAQAREQEPEAGRAEVTGSVVEISTGATAPGVSVELFPAEDASTPLLSTATDDEGQFSLTQLPAGDFLLRVRGAGFAEVWYPTAGTAADATPLTLAEGGSIEDLLVIVGGVPAQVAGTVNGEDVSGASLRVELPLDEEPLEGEVEPAADEPPADGTGGGALVRSVPISEDGTFEVADLPSPAVYDLVVSKPGFATSVQRIDLAAGERRDDIALSLTLGDGSITGAIEGPDGPISGATVVATSGQTRVETVSLTEGETGGFVLRELPTPGTYAIEVSATGYAPASLTVTLTAGQQFTGVDVVLGPDHGTLAGTVTLEGEGAGGVLVTVSDGATTLQTVSRSTAPTGAWELAGVPLPGDYTVTFARQGLESRVLSVSVDEFGVVTSQASATSIDVAMRSATASLSGLVRQTRGGAAAQPVGNVVVTVSSGAADRVVTTASVPAADVGRYRIENLPPGTYTVTFARSGTRTTSEIIELDAAQHRTLDPVLVAPARIGGTVSTSAGPVVDGSVMLFRANEYGTSAPPVAQTRTDSAGRFVIEDVAAPEHYVVEARTSTGSVVGTSPPFTLEASEDRTVDISGTTESGGGTS</sequence>
<keyword evidence="1" id="KW-0732">Signal</keyword>
<dbReference type="SUPFAM" id="SSF49452">
    <property type="entry name" value="Starch-binding domain-like"/>
    <property type="match status" value="2"/>
</dbReference>
<feature type="transmembrane region" description="Helical" evidence="2">
    <location>
        <begin position="219"/>
        <end position="241"/>
    </location>
</feature>
<keyword evidence="2" id="KW-0812">Transmembrane</keyword>
<keyword evidence="4" id="KW-1185">Reference proteome</keyword>
<keyword evidence="2" id="KW-1133">Transmembrane helix</keyword>
<proteinExistence type="predicted"/>
<dbReference type="AlphaFoldDB" id="A0A7M1STS4"/>
<dbReference type="KEGG" id="halt:IM660_17425"/>
<dbReference type="SUPFAM" id="SSF49464">
    <property type="entry name" value="Carboxypeptidase regulatory domain-like"/>
    <property type="match status" value="1"/>
</dbReference>
<keyword evidence="3" id="KW-0378">Hydrolase</keyword>
<name>A0A7M1STS4_9MICO</name>
<keyword evidence="2" id="KW-0472">Membrane</keyword>